<dbReference type="AlphaFoldDB" id="A0AAJ1W4L6"/>
<comment type="caution">
    <text evidence="1">The sequence shown here is derived from an EMBL/GenBank/DDBJ whole genome shotgun (WGS) entry which is preliminary data.</text>
</comment>
<dbReference type="InterPro" id="IPR053977">
    <property type="entry name" value="Rv2466c-like"/>
</dbReference>
<dbReference type="Pfam" id="PF22234">
    <property type="entry name" value="Rv2466c-like"/>
    <property type="match status" value="1"/>
</dbReference>
<name>A0AAJ1W4L6_9MYCO</name>
<gene>
    <name evidence="1" type="ORF">QXL92_33235</name>
</gene>
<evidence type="ECO:0000313" key="1">
    <source>
        <dbReference type="EMBL" id="MDP7739595.1"/>
    </source>
</evidence>
<sequence length="204" mass="22192">MTETTTRDRVPSAVTLWLDPVCPFSWNTARWLIAAAGQAGFEIDWQLLNLAVLNTGKKLPEPQQKRMNDSRHVGRLMMALHEELGPDALGQAYLAFAPRYFDHAAAVDADLVDHVVQAVGAHRVGAAVLNDASFDEAVAKSHQRGQDALGEPAGSPLLTVDGHTVFGPVFTAVPADDQTRAVFDAVTALIRTPQFSQLHRPRTH</sequence>
<proteinExistence type="predicted"/>
<dbReference type="RefSeq" id="WP_306256014.1">
    <property type="nucleotide sequence ID" value="NZ_JAUFSA010000006.1"/>
</dbReference>
<dbReference type="Gene3D" id="3.40.30.10">
    <property type="entry name" value="Glutaredoxin"/>
    <property type="match status" value="1"/>
</dbReference>
<dbReference type="Proteomes" id="UP001229081">
    <property type="component" value="Unassembled WGS sequence"/>
</dbReference>
<dbReference type="SUPFAM" id="SSF52833">
    <property type="entry name" value="Thioredoxin-like"/>
    <property type="match status" value="1"/>
</dbReference>
<organism evidence="1 2">
    <name type="scientific">Mycobacterium paragordonae</name>
    <dbReference type="NCBI Taxonomy" id="1389713"/>
    <lineage>
        <taxon>Bacteria</taxon>
        <taxon>Bacillati</taxon>
        <taxon>Actinomycetota</taxon>
        <taxon>Actinomycetes</taxon>
        <taxon>Mycobacteriales</taxon>
        <taxon>Mycobacteriaceae</taxon>
        <taxon>Mycobacterium</taxon>
    </lineage>
</organism>
<accession>A0AAJ1W4L6</accession>
<reference evidence="1" key="1">
    <citation type="submission" date="2023-06" db="EMBL/GenBank/DDBJ databases">
        <title>Identification of two novel mycobacterium reveal diversities and complexities of Mycobacterium gordonae clade.</title>
        <authorList>
            <person name="Matsumoto Y."/>
            <person name="Nakamura S."/>
            <person name="Motooka D."/>
            <person name="Fukushima K."/>
        </authorList>
    </citation>
    <scope>NUCLEOTIDE SEQUENCE</scope>
    <source>
        <strain evidence="1">TY812</strain>
    </source>
</reference>
<dbReference type="EMBL" id="JAUFSA010000006">
    <property type="protein sequence ID" value="MDP7739595.1"/>
    <property type="molecule type" value="Genomic_DNA"/>
</dbReference>
<dbReference type="InterPro" id="IPR036249">
    <property type="entry name" value="Thioredoxin-like_sf"/>
</dbReference>
<evidence type="ECO:0000313" key="2">
    <source>
        <dbReference type="Proteomes" id="UP001229081"/>
    </source>
</evidence>
<protein>
    <submittedName>
        <fullName evidence="1">DsbA family protein</fullName>
    </submittedName>
</protein>